<dbReference type="Proteomes" id="UP000240653">
    <property type="component" value="Unassembled WGS sequence"/>
</dbReference>
<dbReference type="UniPathway" id="UPA00254">
    <property type="reaction ID" value="UER00364"/>
</dbReference>
<evidence type="ECO:0000256" key="2">
    <source>
        <dbReference type="ARBA" id="ARBA00005213"/>
    </source>
</evidence>
<comment type="subcellular location">
    <subcellularLocation>
        <location evidence="1 8">Cytoplasm</location>
    </subcellularLocation>
</comment>
<evidence type="ECO:0000256" key="9">
    <source>
        <dbReference type="PIRSR" id="PIRSR006356-1"/>
    </source>
</evidence>
<dbReference type="PANTHER" id="PTHR47271">
    <property type="entry name" value="ARGININE DEIMINASE"/>
    <property type="match status" value="1"/>
</dbReference>
<keyword evidence="6 8" id="KW-0378">Hydrolase</keyword>
<proteinExistence type="inferred from homology"/>
<gene>
    <name evidence="8 10" type="primary">arcA</name>
    <name evidence="10" type="ORF">C7I85_24085</name>
</gene>
<dbReference type="Pfam" id="PF02274">
    <property type="entry name" value="ADI"/>
    <property type="match status" value="1"/>
</dbReference>
<evidence type="ECO:0000313" key="11">
    <source>
        <dbReference type="Proteomes" id="UP000240653"/>
    </source>
</evidence>
<comment type="similarity">
    <text evidence="3 8">Belongs to the arginine deiminase family.</text>
</comment>
<dbReference type="GO" id="GO:0019546">
    <property type="term" value="P:L-arginine deiminase pathway"/>
    <property type="evidence" value="ECO:0007669"/>
    <property type="project" value="UniProtKB-UniRule"/>
</dbReference>
<accession>A0A2P7S2J1</accession>
<reference evidence="10 11" key="1">
    <citation type="submission" date="2018-03" db="EMBL/GenBank/DDBJ databases">
        <title>The draft genome of Mesorhizobium soli JCM 19897.</title>
        <authorList>
            <person name="Li L."/>
            <person name="Liu L."/>
            <person name="Liang L."/>
            <person name="Wang T."/>
            <person name="Zhang X."/>
        </authorList>
    </citation>
    <scope>NUCLEOTIDE SEQUENCE [LARGE SCALE GENOMIC DNA]</scope>
    <source>
        <strain evidence="10 11">JCM 19897</strain>
    </source>
</reference>
<dbReference type="PRINTS" id="PR01466">
    <property type="entry name" value="ARGDEIMINASE"/>
</dbReference>
<dbReference type="AlphaFoldDB" id="A0A2P7S2J1"/>
<evidence type="ECO:0000256" key="8">
    <source>
        <dbReference type="HAMAP-Rule" id="MF_00242"/>
    </source>
</evidence>
<organism evidence="10 11">
    <name type="scientific">Pseudaminobacter soli</name>
    <name type="common">ex Li et al. 2025</name>
    <dbReference type="NCBI Taxonomy" id="1295366"/>
    <lineage>
        <taxon>Bacteria</taxon>
        <taxon>Pseudomonadati</taxon>
        <taxon>Pseudomonadota</taxon>
        <taxon>Alphaproteobacteria</taxon>
        <taxon>Hyphomicrobiales</taxon>
        <taxon>Phyllobacteriaceae</taxon>
        <taxon>Pseudaminobacter</taxon>
    </lineage>
</organism>
<evidence type="ECO:0000256" key="6">
    <source>
        <dbReference type="ARBA" id="ARBA00022801"/>
    </source>
</evidence>
<dbReference type="GO" id="GO:0005737">
    <property type="term" value="C:cytoplasm"/>
    <property type="evidence" value="ECO:0007669"/>
    <property type="project" value="UniProtKB-SubCell"/>
</dbReference>
<keyword evidence="11" id="KW-1185">Reference proteome</keyword>
<name>A0A2P7S2J1_9HYPH</name>
<dbReference type="HAMAP" id="MF_00242">
    <property type="entry name" value="Arg_deiminase"/>
    <property type="match status" value="1"/>
</dbReference>
<keyword evidence="5 8" id="KW-0056">Arginine metabolism</keyword>
<dbReference type="PANTHER" id="PTHR47271:SF3">
    <property type="entry name" value="ARGININE DEIMINASE"/>
    <property type="match status" value="1"/>
</dbReference>
<dbReference type="EC" id="3.5.3.6" evidence="8"/>
<dbReference type="GO" id="GO:0016990">
    <property type="term" value="F:arginine deiminase activity"/>
    <property type="evidence" value="ECO:0007669"/>
    <property type="project" value="UniProtKB-UniRule"/>
</dbReference>
<dbReference type="PIRSF" id="PIRSF006356">
    <property type="entry name" value="Arg_deiminase"/>
    <property type="match status" value="1"/>
</dbReference>
<dbReference type="EMBL" id="PXYL01000017">
    <property type="protein sequence ID" value="PSJ56688.1"/>
    <property type="molecule type" value="Genomic_DNA"/>
</dbReference>
<dbReference type="NCBIfam" id="NF002381">
    <property type="entry name" value="PRK01388.1"/>
    <property type="match status" value="1"/>
</dbReference>
<evidence type="ECO:0000256" key="3">
    <source>
        <dbReference type="ARBA" id="ARBA00010206"/>
    </source>
</evidence>
<dbReference type="InterPro" id="IPR003876">
    <property type="entry name" value="Arg_deiminase"/>
</dbReference>
<dbReference type="OrthoDB" id="9807502at2"/>
<dbReference type="Gene3D" id="3.75.10.10">
    <property type="entry name" value="L-arginine/glycine Amidinotransferase, Chain A"/>
    <property type="match status" value="1"/>
</dbReference>
<comment type="caution">
    <text evidence="10">The sequence shown here is derived from an EMBL/GenBank/DDBJ whole genome shotgun (WGS) entry which is preliminary data.</text>
</comment>
<comment type="catalytic activity">
    <reaction evidence="7 8">
        <text>L-arginine + H2O = L-citrulline + NH4(+)</text>
        <dbReference type="Rhea" id="RHEA:19597"/>
        <dbReference type="ChEBI" id="CHEBI:15377"/>
        <dbReference type="ChEBI" id="CHEBI:28938"/>
        <dbReference type="ChEBI" id="CHEBI:32682"/>
        <dbReference type="ChEBI" id="CHEBI:57743"/>
        <dbReference type="EC" id="3.5.3.6"/>
    </reaction>
</comment>
<evidence type="ECO:0000313" key="10">
    <source>
        <dbReference type="EMBL" id="PSJ56688.1"/>
    </source>
</evidence>
<evidence type="ECO:0000256" key="5">
    <source>
        <dbReference type="ARBA" id="ARBA00022503"/>
    </source>
</evidence>
<sequence length="409" mass="45798">MREFGVHSEVGKLRTVMVCKPSLAHQRLTPGNCHSLLFDDVIWVHEAQSDHYDFVLKMQERGVEVLELHDLLAETFEDPEGRAFVLDRLITPNSVGVQNASLMRSWLDELKPPQLTLLMIGGITVADLPESILKEMMREAFSEAEFVLPPVPNTLFQRDPSCWIYGGVTCNPMYWPARRPETLLQRAIYKFHPSFRDGNFKIWWGDSDETFAGATMEGGDVMPIGKGIVLIGLGERTTHQAVGQVARQLFSNNAATRIIGCLMPKSRAAMHLDTVFSFCDRDLVTVFQEVVDQIRCYSVYPVDEHGHFEVRKDEKHVLEVVAEALGLPKLRAVATGGNAYQAEREQWDDGNNVVALEPGVVVAYDRNTYTNTLLRKAGVEVITIRGSELGRGRGGGHCMTCPILRDPAY</sequence>
<evidence type="ECO:0000256" key="4">
    <source>
        <dbReference type="ARBA" id="ARBA00022490"/>
    </source>
</evidence>
<protein>
    <recommendedName>
        <fullName evidence="8">Arginine deiminase</fullName>
        <shortName evidence="8">ADI</shortName>
        <ecNumber evidence="8">3.5.3.6</ecNumber>
    </recommendedName>
    <alternativeName>
        <fullName evidence="8">Arginine dihydrolase</fullName>
        <shortName evidence="8">AD</shortName>
    </alternativeName>
</protein>
<dbReference type="RefSeq" id="WP_106726605.1">
    <property type="nucleotide sequence ID" value="NZ_PXYL01000017.1"/>
</dbReference>
<dbReference type="SUPFAM" id="SSF55909">
    <property type="entry name" value="Pentein"/>
    <property type="match status" value="1"/>
</dbReference>
<evidence type="ECO:0000256" key="7">
    <source>
        <dbReference type="ARBA" id="ARBA00049429"/>
    </source>
</evidence>
<evidence type="ECO:0000256" key="1">
    <source>
        <dbReference type="ARBA" id="ARBA00004496"/>
    </source>
</evidence>
<keyword evidence="4 8" id="KW-0963">Cytoplasm</keyword>
<comment type="pathway">
    <text evidence="2 8">Amino-acid degradation; L-arginine degradation via ADI pathway; carbamoyl phosphate from L-arginine: step 1/2.</text>
</comment>
<dbReference type="Gene3D" id="1.10.3930.10">
    <property type="entry name" value="Arginine deiminase"/>
    <property type="match status" value="1"/>
</dbReference>
<dbReference type="NCBIfam" id="TIGR01078">
    <property type="entry name" value="arcA"/>
    <property type="match status" value="1"/>
</dbReference>
<feature type="active site" description="Amidino-cysteine intermediate" evidence="8 9">
    <location>
        <position position="398"/>
    </location>
</feature>